<dbReference type="InterPro" id="IPR015919">
    <property type="entry name" value="Cadherin-like_sf"/>
</dbReference>
<evidence type="ECO:0000256" key="13">
    <source>
        <dbReference type="SAM" id="SignalP"/>
    </source>
</evidence>
<keyword evidence="7" id="KW-0130">Cell adhesion</keyword>
<dbReference type="Pfam" id="PF08266">
    <property type="entry name" value="Cadherin_2"/>
    <property type="match status" value="1"/>
</dbReference>
<dbReference type="OrthoDB" id="6252479at2759"/>
<dbReference type="EMBL" id="CAJPWZ010000942">
    <property type="protein sequence ID" value="CAG2204255.1"/>
    <property type="molecule type" value="Genomic_DNA"/>
</dbReference>
<reference evidence="15" key="1">
    <citation type="submission" date="2021-03" db="EMBL/GenBank/DDBJ databases">
        <authorList>
            <person name="Bekaert M."/>
        </authorList>
    </citation>
    <scope>NUCLEOTIDE SEQUENCE</scope>
</reference>
<keyword evidence="9 12" id="KW-0472">Membrane</keyword>
<dbReference type="PROSITE" id="PS00232">
    <property type="entry name" value="CADHERIN_1"/>
    <property type="match status" value="3"/>
</dbReference>
<keyword evidence="5" id="KW-0677">Repeat</keyword>
<evidence type="ECO:0000256" key="4">
    <source>
        <dbReference type="ARBA" id="ARBA00022729"/>
    </source>
</evidence>
<dbReference type="SMART" id="SM00112">
    <property type="entry name" value="CA"/>
    <property type="match status" value="7"/>
</dbReference>
<evidence type="ECO:0000313" key="16">
    <source>
        <dbReference type="Proteomes" id="UP000683360"/>
    </source>
</evidence>
<evidence type="ECO:0000259" key="14">
    <source>
        <dbReference type="PROSITE" id="PS50268"/>
    </source>
</evidence>
<name>A0A8S3R8V9_MYTED</name>
<evidence type="ECO:0000256" key="3">
    <source>
        <dbReference type="ARBA" id="ARBA00022692"/>
    </source>
</evidence>
<dbReference type="InterPro" id="IPR013164">
    <property type="entry name" value="Cadherin_N"/>
</dbReference>
<organism evidence="15 16">
    <name type="scientific">Mytilus edulis</name>
    <name type="common">Blue mussel</name>
    <dbReference type="NCBI Taxonomy" id="6550"/>
    <lineage>
        <taxon>Eukaryota</taxon>
        <taxon>Metazoa</taxon>
        <taxon>Spiralia</taxon>
        <taxon>Lophotrochozoa</taxon>
        <taxon>Mollusca</taxon>
        <taxon>Bivalvia</taxon>
        <taxon>Autobranchia</taxon>
        <taxon>Pteriomorphia</taxon>
        <taxon>Mytilida</taxon>
        <taxon>Mytiloidea</taxon>
        <taxon>Mytilidae</taxon>
        <taxon>Mytilinae</taxon>
        <taxon>Mytilus</taxon>
    </lineage>
</organism>
<keyword evidence="16" id="KW-1185">Reference proteome</keyword>
<feature type="signal peptide" evidence="13">
    <location>
        <begin position="1"/>
        <end position="20"/>
    </location>
</feature>
<dbReference type="AlphaFoldDB" id="A0A8S3R8V9"/>
<evidence type="ECO:0000256" key="8">
    <source>
        <dbReference type="ARBA" id="ARBA00022989"/>
    </source>
</evidence>
<feature type="domain" description="Cadherin" evidence="14">
    <location>
        <begin position="248"/>
        <end position="355"/>
    </location>
</feature>
<feature type="chain" id="PRO_5035781220" evidence="13">
    <location>
        <begin position="21"/>
        <end position="798"/>
    </location>
</feature>
<feature type="domain" description="Cadherin" evidence="14">
    <location>
        <begin position="464"/>
        <end position="567"/>
    </location>
</feature>
<protein>
    <submittedName>
        <fullName evidence="15">PCDHD1</fullName>
    </submittedName>
</protein>
<feature type="domain" description="Cadherin" evidence="14">
    <location>
        <begin position="655"/>
        <end position="749"/>
    </location>
</feature>
<proteinExistence type="predicted"/>
<dbReference type="GO" id="GO:0007156">
    <property type="term" value="P:homophilic cell adhesion via plasma membrane adhesion molecules"/>
    <property type="evidence" value="ECO:0007669"/>
    <property type="project" value="InterPro"/>
</dbReference>
<dbReference type="CDD" id="cd11304">
    <property type="entry name" value="Cadherin_repeat"/>
    <property type="match status" value="6"/>
</dbReference>
<dbReference type="Proteomes" id="UP000683360">
    <property type="component" value="Unassembled WGS sequence"/>
</dbReference>
<dbReference type="PRINTS" id="PR00205">
    <property type="entry name" value="CADHERIN"/>
</dbReference>
<keyword evidence="6 11" id="KW-0106">Calcium</keyword>
<keyword evidence="10" id="KW-0325">Glycoprotein</keyword>
<dbReference type="FunFam" id="2.60.40.60:FF:000002">
    <property type="entry name" value="Protocadherin alpha 2"/>
    <property type="match status" value="1"/>
</dbReference>
<evidence type="ECO:0000256" key="7">
    <source>
        <dbReference type="ARBA" id="ARBA00022889"/>
    </source>
</evidence>
<dbReference type="PANTHER" id="PTHR24028">
    <property type="entry name" value="CADHERIN-87A"/>
    <property type="match status" value="1"/>
</dbReference>
<keyword evidence="8 12" id="KW-1133">Transmembrane helix</keyword>
<feature type="domain" description="Cadherin" evidence="14">
    <location>
        <begin position="360"/>
        <end position="463"/>
    </location>
</feature>
<evidence type="ECO:0000313" key="15">
    <source>
        <dbReference type="EMBL" id="CAG2204255.1"/>
    </source>
</evidence>
<keyword evidence="3 12" id="KW-0812">Transmembrane</keyword>
<dbReference type="InterPro" id="IPR002126">
    <property type="entry name" value="Cadherin-like_dom"/>
</dbReference>
<dbReference type="GO" id="GO:0005509">
    <property type="term" value="F:calcium ion binding"/>
    <property type="evidence" value="ECO:0007669"/>
    <property type="project" value="UniProtKB-UniRule"/>
</dbReference>
<evidence type="ECO:0000256" key="10">
    <source>
        <dbReference type="ARBA" id="ARBA00023180"/>
    </source>
</evidence>
<feature type="domain" description="Cadherin" evidence="14">
    <location>
        <begin position="42"/>
        <end position="133"/>
    </location>
</feature>
<feature type="transmembrane region" description="Helical" evidence="12">
    <location>
        <begin position="769"/>
        <end position="794"/>
    </location>
</feature>
<keyword evidence="2" id="KW-1003">Cell membrane</keyword>
<dbReference type="FunFam" id="2.60.40.60:FF:000020">
    <property type="entry name" value="Dachsous cadherin-related 1b"/>
    <property type="match status" value="1"/>
</dbReference>
<dbReference type="Gene3D" id="2.60.40.60">
    <property type="entry name" value="Cadherins"/>
    <property type="match status" value="7"/>
</dbReference>
<feature type="domain" description="Cadherin" evidence="14">
    <location>
        <begin position="134"/>
        <end position="247"/>
    </location>
</feature>
<evidence type="ECO:0000256" key="6">
    <source>
        <dbReference type="ARBA" id="ARBA00022837"/>
    </source>
</evidence>
<feature type="domain" description="Cadherin" evidence="14">
    <location>
        <begin position="574"/>
        <end position="651"/>
    </location>
</feature>
<evidence type="ECO:0000256" key="11">
    <source>
        <dbReference type="PROSITE-ProRule" id="PRU00043"/>
    </source>
</evidence>
<evidence type="ECO:0000256" key="12">
    <source>
        <dbReference type="SAM" id="Phobius"/>
    </source>
</evidence>
<evidence type="ECO:0000256" key="9">
    <source>
        <dbReference type="ARBA" id="ARBA00023136"/>
    </source>
</evidence>
<dbReference type="SUPFAM" id="SSF49313">
    <property type="entry name" value="Cadherin-like"/>
    <property type="match status" value="7"/>
</dbReference>
<accession>A0A8S3R8V9</accession>
<comment type="subcellular location">
    <subcellularLocation>
        <location evidence="1">Cell membrane</location>
        <topology evidence="1">Single-pass type I membrane protein</topology>
    </subcellularLocation>
</comment>
<dbReference type="InterPro" id="IPR050174">
    <property type="entry name" value="Protocadherin/Cadherin-CA"/>
</dbReference>
<dbReference type="Pfam" id="PF00028">
    <property type="entry name" value="Cadherin"/>
    <property type="match status" value="6"/>
</dbReference>
<evidence type="ECO:0000256" key="2">
    <source>
        <dbReference type="ARBA" id="ARBA00022475"/>
    </source>
</evidence>
<gene>
    <name evidence="15" type="ORF">MEDL_18724</name>
</gene>
<dbReference type="GO" id="GO:0005886">
    <property type="term" value="C:plasma membrane"/>
    <property type="evidence" value="ECO:0007669"/>
    <property type="project" value="UniProtKB-SubCell"/>
</dbReference>
<evidence type="ECO:0000256" key="1">
    <source>
        <dbReference type="ARBA" id="ARBA00004251"/>
    </source>
</evidence>
<sequence>MASVSASFCLLVTFLLCVQCQDLSYNLLEEQNKDTFIGDVKTDANLSIPTNDASDVTFSFIKTDNKYEDLFHINERQSSLYTAQKLDRETICPYQAVCILGLEVIAKGTKVSFYQKIKVSVHLIDVNDHSPTFSVSSISSDISEGALVGTSIHISDQGAEDQDYGILGVQTYRIEDPTGTSPFKVNFTKNVDGTTNVKLILIKSLNREDKSFYNLRIIAEDGGTPKKFGSIQVTITVTDINDNSPTFSQTMYNVTINEDHQVNSSFLNVSASDSDLGVNGEVFYELSPRQEKKNLELFDIDQNNGNLKVVASLIYESKEYYTIVVEAIDRGQQARKSQVNVYLHVNDVHNNPPQININLLSNADFAEISEDANLDTAVAHITVFDPDNGLNGIVECSSSSDVFKLQRFDVHEYKVVIKSPLNRETKPEHQVLVSCHDKGVQAMTSTAEFIVKVLDENDNKPKFTKDTYTVSIQENNKRGTALLKVSANDFDSGKNAELTYSMSSVARYEFHIDSLTGQISVLSILDRESTEKLTFTVFATDAGSPNLTGSAEVVVTVSDDNDKVPQFVEAHPVFSVPENYAAYTSIGIIQATDGDEVQPNGTIQTTEPLDRENISTFHFQIIVEDHGKVPKSNITDITVNVLDTNDNKPLFKFPNGNNNTVSISYQTQQHTVIATVATTDADDDTNARVTYFFKEKTYSGMFQINSLSGRITIVRQLSVHEAGRYTITITAQDAGTPPMIAEQVINFVITTQELGGLTANDDTEDGRQYFLIVIAISCVTVVIAVVIILTICLIKRAD</sequence>
<comment type="caution">
    <text evidence="15">The sequence shown here is derived from an EMBL/GenBank/DDBJ whole genome shotgun (WGS) entry which is preliminary data.</text>
</comment>
<dbReference type="InterPro" id="IPR020894">
    <property type="entry name" value="Cadherin_CS"/>
</dbReference>
<keyword evidence="4 13" id="KW-0732">Signal</keyword>
<dbReference type="PROSITE" id="PS50268">
    <property type="entry name" value="CADHERIN_2"/>
    <property type="match status" value="7"/>
</dbReference>
<evidence type="ECO:0000256" key="5">
    <source>
        <dbReference type="ARBA" id="ARBA00022737"/>
    </source>
</evidence>
<dbReference type="PANTHER" id="PTHR24028:SF146">
    <property type="entry name" value="CADHERIN 96CB, ISOFORM D-RELATED"/>
    <property type="match status" value="1"/>
</dbReference>
<dbReference type="FunFam" id="2.60.40.60:FF:000007">
    <property type="entry name" value="Protocadherin alpha 2"/>
    <property type="match status" value="1"/>
</dbReference>